<dbReference type="InterPro" id="IPR016185">
    <property type="entry name" value="PreATP-grasp_dom_sf"/>
</dbReference>
<dbReference type="GO" id="GO:0005524">
    <property type="term" value="F:ATP binding"/>
    <property type="evidence" value="ECO:0007669"/>
    <property type="project" value="UniProtKB-UniRule"/>
</dbReference>
<dbReference type="GO" id="GO:0046872">
    <property type="term" value="F:metal ion binding"/>
    <property type="evidence" value="ECO:0007669"/>
    <property type="project" value="InterPro"/>
</dbReference>
<dbReference type="Proteomes" id="UP000192366">
    <property type="component" value="Unassembled WGS sequence"/>
</dbReference>
<dbReference type="Gene3D" id="3.40.50.20">
    <property type="match status" value="1"/>
</dbReference>
<dbReference type="Pfam" id="PF02843">
    <property type="entry name" value="GARS_C"/>
    <property type="match status" value="1"/>
</dbReference>
<comment type="similarity">
    <text evidence="9 12">Belongs to the GARS family.</text>
</comment>
<dbReference type="RefSeq" id="WP_083059445.1">
    <property type="nucleotide sequence ID" value="NZ_JACKVM010000005.1"/>
</dbReference>
<reference evidence="15 16" key="1">
    <citation type="submission" date="2017-02" db="EMBL/GenBank/DDBJ databases">
        <title>The new phylogeny of genus Mycobacterium.</title>
        <authorList>
            <person name="Tortoli E."/>
            <person name="Trovato A."/>
            <person name="Cirillo D.M."/>
        </authorList>
    </citation>
    <scope>NUCLEOTIDE SEQUENCE [LARGE SCALE GENOMIC DNA]</scope>
    <source>
        <strain evidence="15 16">DSM 45578</strain>
    </source>
</reference>
<comment type="catalytic activity">
    <reaction evidence="12">
        <text>5-phospho-beta-D-ribosylamine + glycine + ATP = N(1)-(5-phospho-beta-D-ribosyl)glycinamide + ADP + phosphate + H(+)</text>
        <dbReference type="Rhea" id="RHEA:17453"/>
        <dbReference type="ChEBI" id="CHEBI:15378"/>
        <dbReference type="ChEBI" id="CHEBI:30616"/>
        <dbReference type="ChEBI" id="CHEBI:43474"/>
        <dbReference type="ChEBI" id="CHEBI:57305"/>
        <dbReference type="ChEBI" id="CHEBI:58681"/>
        <dbReference type="ChEBI" id="CHEBI:143788"/>
        <dbReference type="ChEBI" id="CHEBI:456216"/>
        <dbReference type="EC" id="6.3.4.13"/>
    </reaction>
</comment>
<dbReference type="PANTHER" id="PTHR43472:SF1">
    <property type="entry name" value="PHOSPHORIBOSYLAMINE--GLYCINE LIGASE, CHLOROPLASTIC"/>
    <property type="match status" value="1"/>
</dbReference>
<dbReference type="Pfam" id="PF02844">
    <property type="entry name" value="GARS_N"/>
    <property type="match status" value="1"/>
</dbReference>
<dbReference type="GO" id="GO:0004637">
    <property type="term" value="F:phosphoribosylamine-glycine ligase activity"/>
    <property type="evidence" value="ECO:0007669"/>
    <property type="project" value="UniProtKB-UniRule"/>
</dbReference>
<dbReference type="HAMAP" id="MF_00138">
    <property type="entry name" value="GARS"/>
    <property type="match status" value="1"/>
</dbReference>
<keyword evidence="16" id="KW-1185">Reference proteome</keyword>
<proteinExistence type="inferred from homology"/>
<dbReference type="InterPro" id="IPR037123">
    <property type="entry name" value="PRibGlycinamide_synth_C_sf"/>
</dbReference>
<dbReference type="Gene3D" id="3.30.1490.20">
    <property type="entry name" value="ATP-grasp fold, A domain"/>
    <property type="match status" value="1"/>
</dbReference>
<dbReference type="SMART" id="SM01210">
    <property type="entry name" value="GARS_C"/>
    <property type="match status" value="1"/>
</dbReference>
<evidence type="ECO:0000256" key="11">
    <source>
        <dbReference type="ARBA" id="ARBA00042864"/>
    </source>
</evidence>
<dbReference type="GO" id="GO:0009113">
    <property type="term" value="P:purine nucleobase biosynthetic process"/>
    <property type="evidence" value="ECO:0007669"/>
    <property type="project" value="InterPro"/>
</dbReference>
<evidence type="ECO:0000256" key="2">
    <source>
        <dbReference type="ARBA" id="ARBA00001946"/>
    </source>
</evidence>
<dbReference type="PROSITE" id="PS00184">
    <property type="entry name" value="GARS"/>
    <property type="match status" value="1"/>
</dbReference>
<evidence type="ECO:0000313" key="16">
    <source>
        <dbReference type="Proteomes" id="UP000192366"/>
    </source>
</evidence>
<dbReference type="SUPFAM" id="SSF51246">
    <property type="entry name" value="Rudiment single hybrid motif"/>
    <property type="match status" value="1"/>
</dbReference>
<dbReference type="STRING" id="564198.BST17_15195"/>
<evidence type="ECO:0000256" key="6">
    <source>
        <dbReference type="ARBA" id="ARBA00022741"/>
    </source>
</evidence>
<evidence type="ECO:0000256" key="7">
    <source>
        <dbReference type="ARBA" id="ARBA00022755"/>
    </source>
</evidence>
<evidence type="ECO:0000256" key="13">
    <source>
        <dbReference type="PROSITE-ProRule" id="PRU00409"/>
    </source>
</evidence>
<evidence type="ECO:0000256" key="10">
    <source>
        <dbReference type="ARBA" id="ARBA00042242"/>
    </source>
</evidence>
<evidence type="ECO:0000313" key="15">
    <source>
        <dbReference type="EMBL" id="ORA04223.1"/>
    </source>
</evidence>
<dbReference type="SMART" id="SM01209">
    <property type="entry name" value="GARS_A"/>
    <property type="match status" value="1"/>
</dbReference>
<dbReference type="SUPFAM" id="SSF56059">
    <property type="entry name" value="Glutathione synthetase ATP-binding domain-like"/>
    <property type="match status" value="1"/>
</dbReference>
<dbReference type="OrthoDB" id="9807240at2"/>
<dbReference type="UniPathway" id="UPA00074">
    <property type="reaction ID" value="UER00125"/>
</dbReference>
<dbReference type="InterPro" id="IPR020562">
    <property type="entry name" value="PRibGlycinamide_synth_N"/>
</dbReference>
<comment type="caution">
    <text evidence="15">The sequence shown here is derived from an EMBL/GenBank/DDBJ whole genome shotgun (WGS) entry which is preliminary data.</text>
</comment>
<dbReference type="NCBIfam" id="TIGR00877">
    <property type="entry name" value="purD"/>
    <property type="match status" value="1"/>
</dbReference>
<dbReference type="InterPro" id="IPR011761">
    <property type="entry name" value="ATP-grasp"/>
</dbReference>
<keyword evidence="5 12" id="KW-0436">Ligase</keyword>
<comment type="cofactor">
    <cofactor evidence="1">
        <name>Mn(2+)</name>
        <dbReference type="ChEBI" id="CHEBI:29035"/>
    </cofactor>
</comment>
<evidence type="ECO:0000256" key="1">
    <source>
        <dbReference type="ARBA" id="ARBA00001936"/>
    </source>
</evidence>
<dbReference type="Gene3D" id="3.30.470.20">
    <property type="entry name" value="ATP-grasp fold, B domain"/>
    <property type="match status" value="1"/>
</dbReference>
<evidence type="ECO:0000256" key="9">
    <source>
        <dbReference type="ARBA" id="ARBA00038345"/>
    </source>
</evidence>
<evidence type="ECO:0000259" key="14">
    <source>
        <dbReference type="PROSITE" id="PS50975"/>
    </source>
</evidence>
<evidence type="ECO:0000256" key="4">
    <source>
        <dbReference type="ARBA" id="ARBA00013255"/>
    </source>
</evidence>
<dbReference type="EMBL" id="MVHJ01000011">
    <property type="protein sequence ID" value="ORA04223.1"/>
    <property type="molecule type" value="Genomic_DNA"/>
</dbReference>
<organism evidence="15 16">
    <name type="scientific">Mycolicibacterium bacteremicum</name>
    <name type="common">Mycobacterium bacteremicum</name>
    <dbReference type="NCBI Taxonomy" id="564198"/>
    <lineage>
        <taxon>Bacteria</taxon>
        <taxon>Bacillati</taxon>
        <taxon>Actinomycetota</taxon>
        <taxon>Actinomycetes</taxon>
        <taxon>Mycobacteriales</taxon>
        <taxon>Mycobacteriaceae</taxon>
        <taxon>Mycolicibacterium</taxon>
    </lineage>
</organism>
<dbReference type="SUPFAM" id="SSF52440">
    <property type="entry name" value="PreATP-grasp domain"/>
    <property type="match status" value="1"/>
</dbReference>
<dbReference type="InterPro" id="IPR020559">
    <property type="entry name" value="PRibGlycinamide_synth_CS"/>
</dbReference>
<keyword evidence="6 13" id="KW-0547">Nucleotide-binding</keyword>
<comment type="pathway">
    <text evidence="3 12">Purine metabolism; IMP biosynthesis via de novo pathway; N(1)-(5-phospho-D-ribosyl)glycinamide from 5-phospho-alpha-D-ribose 1-diphosphate: step 2/2.</text>
</comment>
<dbReference type="InterPro" id="IPR000115">
    <property type="entry name" value="PRibGlycinamide_synth"/>
</dbReference>
<name>A0A1W9YVZ0_MYCBA</name>
<dbReference type="InterPro" id="IPR013815">
    <property type="entry name" value="ATP_grasp_subdomain_1"/>
</dbReference>
<dbReference type="PANTHER" id="PTHR43472">
    <property type="entry name" value="PHOSPHORIBOSYLAMINE--GLYCINE LIGASE"/>
    <property type="match status" value="1"/>
</dbReference>
<keyword evidence="7 12" id="KW-0658">Purine biosynthesis</keyword>
<dbReference type="InterPro" id="IPR020560">
    <property type="entry name" value="PRibGlycinamide_synth_C-dom"/>
</dbReference>
<evidence type="ECO:0000256" key="3">
    <source>
        <dbReference type="ARBA" id="ARBA00005174"/>
    </source>
</evidence>
<dbReference type="EC" id="6.3.4.13" evidence="4 12"/>
<dbReference type="InterPro" id="IPR020561">
    <property type="entry name" value="PRibGlycinamid_synth_ATP-grasp"/>
</dbReference>
<evidence type="ECO:0000256" key="8">
    <source>
        <dbReference type="ARBA" id="ARBA00022840"/>
    </source>
</evidence>
<gene>
    <name evidence="12" type="primary">purD</name>
    <name evidence="15" type="ORF">BST17_15195</name>
</gene>
<comment type="cofactor">
    <cofactor evidence="2">
        <name>Mg(2+)</name>
        <dbReference type="ChEBI" id="CHEBI:18420"/>
    </cofactor>
</comment>
<feature type="domain" description="ATP-grasp" evidence="14">
    <location>
        <begin position="107"/>
        <end position="312"/>
    </location>
</feature>
<evidence type="ECO:0000256" key="12">
    <source>
        <dbReference type="HAMAP-Rule" id="MF_00138"/>
    </source>
</evidence>
<keyword evidence="8 13" id="KW-0067">ATP-binding</keyword>
<protein>
    <recommendedName>
        <fullName evidence="4 12">Phosphoribosylamine--glycine ligase</fullName>
        <ecNumber evidence="4 12">6.3.4.13</ecNumber>
    </recommendedName>
    <alternativeName>
        <fullName evidence="12">GARS</fullName>
    </alternativeName>
    <alternativeName>
        <fullName evidence="10 12">Glycinamide ribonucleotide synthetase</fullName>
    </alternativeName>
    <alternativeName>
        <fullName evidence="11 12">Phosphoribosylglycinamide synthetase</fullName>
    </alternativeName>
</protein>
<dbReference type="Gene3D" id="3.90.600.10">
    <property type="entry name" value="Phosphoribosylglycinamide synthetase, C-terminal domain"/>
    <property type="match status" value="1"/>
</dbReference>
<dbReference type="InterPro" id="IPR011054">
    <property type="entry name" value="Rudment_hybrid_motif"/>
</dbReference>
<dbReference type="PROSITE" id="PS50975">
    <property type="entry name" value="ATP_GRASP"/>
    <property type="match status" value="1"/>
</dbReference>
<dbReference type="Pfam" id="PF01071">
    <property type="entry name" value="GARS_A"/>
    <property type="match status" value="1"/>
</dbReference>
<evidence type="ECO:0000256" key="5">
    <source>
        <dbReference type="ARBA" id="ARBA00022598"/>
    </source>
</evidence>
<dbReference type="GO" id="GO:0006189">
    <property type="term" value="P:'de novo' IMP biosynthetic process"/>
    <property type="evidence" value="ECO:0007669"/>
    <property type="project" value="UniProtKB-UniRule"/>
</dbReference>
<sequence length="422" mass="42894">MRVLVIGSGAREHALLLALRRDPQVDWLGVAPGNAGTAAIAEQHDLDITSGAAVVALAQKVEADLVVVGPEVPLVLGVADALRAAGIACFGPSKDAARIEGSKAFAKDVMAAAGVRTAGSEIVDNPGHLDAALDRFGPPAGQAAWVVKDDGLAAGKGVVVTTDRAAARAHAAALLDSGHPVLLESFLDGPEVSLFCVVDGETVVALLPAQDFKRVGDNDTGPNTGGMGAYTPLPWLPAETVTQIVDEIVKPVAAELVSRGSSFSGLLYAGLAITSAGPSVVEFNCRFGDPETQAVLALLESPLGGLLNAAATGTLASFEELRWKDGAAVTVVIAAENYPGRPRTGDVILGAEADGVLHAGTARREDGAVVSTGGRVLSVVGTGTDLDSARAAVYARIGAIKLPGSHFRRDIGLAAAEGRINL</sequence>
<dbReference type="AlphaFoldDB" id="A0A1W9YVZ0"/>
<accession>A0A1W9YVZ0</accession>